<dbReference type="STRING" id="880072.Desac_1966"/>
<dbReference type="GO" id="GO:0050418">
    <property type="term" value="F:hydroxylamine reductase activity"/>
    <property type="evidence" value="ECO:0007669"/>
    <property type="project" value="TreeGrafter"/>
</dbReference>
<dbReference type="GO" id="GO:0043885">
    <property type="term" value="F:anaerobic carbon-monoxide dehydrogenase activity"/>
    <property type="evidence" value="ECO:0007669"/>
    <property type="project" value="UniProtKB-UniRule"/>
</dbReference>
<comment type="cofactor">
    <cofactor evidence="1">
        <name>[4Fe-4S] cluster</name>
        <dbReference type="ChEBI" id="CHEBI:49883"/>
    </cofactor>
</comment>
<dbReference type="EC" id="1.2.7.4" evidence="9"/>
<dbReference type="InterPro" id="IPR016101">
    <property type="entry name" value="CO_DH_a-bundle"/>
</dbReference>
<evidence type="ECO:0000256" key="1">
    <source>
        <dbReference type="ARBA" id="ARBA00001966"/>
    </source>
</evidence>
<dbReference type="GO" id="GO:0042542">
    <property type="term" value="P:response to hydrogen peroxide"/>
    <property type="evidence" value="ECO:0007669"/>
    <property type="project" value="TreeGrafter"/>
</dbReference>
<dbReference type="GO" id="GO:0004601">
    <property type="term" value="F:peroxidase activity"/>
    <property type="evidence" value="ECO:0007669"/>
    <property type="project" value="TreeGrafter"/>
</dbReference>
<dbReference type="GO" id="GO:0006091">
    <property type="term" value="P:generation of precursor metabolites and energy"/>
    <property type="evidence" value="ECO:0007669"/>
    <property type="project" value="InterPro"/>
</dbReference>
<feature type="binding site" evidence="10">
    <location>
        <position position="50"/>
    </location>
    <ligand>
        <name>[4Fe-4S] cluster</name>
        <dbReference type="ChEBI" id="CHEBI:49883"/>
        <label>1</label>
        <note>ligand shared between dimeric partners</note>
    </ligand>
</feature>
<evidence type="ECO:0000256" key="7">
    <source>
        <dbReference type="ARBA" id="ARBA00023014"/>
    </source>
</evidence>
<reference evidence="11 12" key="1">
    <citation type="journal article" date="2011" name="Stand. Genomic Sci.">
        <title>Complete genome sequence of the acetate-degrading sulfate reducer Desulfobacca acetoxidans type strain (ASRB2).</title>
        <authorList>
            <person name="Goker M."/>
            <person name="Teshima H."/>
            <person name="Lapidus A."/>
            <person name="Nolan M."/>
            <person name="Lucas S."/>
            <person name="Hammon N."/>
            <person name="Deshpande S."/>
            <person name="Cheng J.F."/>
            <person name="Tapia R."/>
            <person name="Han C."/>
            <person name="Goodwin L."/>
            <person name="Pitluck S."/>
            <person name="Huntemann M."/>
            <person name="Liolios K."/>
            <person name="Ivanova N."/>
            <person name="Pagani I."/>
            <person name="Mavromatis K."/>
            <person name="Ovchinikova G."/>
            <person name="Pati A."/>
            <person name="Chen A."/>
            <person name="Palaniappan K."/>
            <person name="Land M."/>
            <person name="Hauser L."/>
            <person name="Brambilla E.M."/>
            <person name="Rohde M."/>
            <person name="Spring S."/>
            <person name="Detter J.C."/>
            <person name="Woyke T."/>
            <person name="Bristow J."/>
            <person name="Eisen J.A."/>
            <person name="Markowitz V."/>
            <person name="Hugenholtz P."/>
            <person name="Kyrpides N.C."/>
            <person name="Klenk H.P."/>
        </authorList>
    </citation>
    <scope>NUCLEOTIDE SEQUENCE [LARGE SCALE GENOMIC DNA]</scope>
    <source>
        <strain evidence="12">ATCC 700848 / DSM 11109 / ASRB2</strain>
    </source>
</reference>
<dbReference type="eggNOG" id="COG1151">
    <property type="taxonomic scope" value="Bacteria"/>
</dbReference>
<evidence type="ECO:0000313" key="12">
    <source>
        <dbReference type="Proteomes" id="UP000000483"/>
    </source>
</evidence>
<dbReference type="PANTHER" id="PTHR30109">
    <property type="entry name" value="HYDROXYLAMINE REDUCTASE"/>
    <property type="match status" value="1"/>
</dbReference>
<keyword evidence="7 9" id="KW-0411">Iron-sulfur</keyword>
<keyword evidence="2 9" id="KW-0004">4Fe-4S</keyword>
<evidence type="ECO:0000256" key="3">
    <source>
        <dbReference type="ARBA" id="ARBA00022596"/>
    </source>
</evidence>
<feature type="binding site" evidence="10">
    <location>
        <position position="281"/>
    </location>
    <ligand>
        <name>[Ni-4Fe-4S] cluster</name>
        <dbReference type="ChEBI" id="CHEBI:47739"/>
    </ligand>
</feature>
<dbReference type="HOGENOM" id="CLU_030631_0_0_7"/>
<feature type="binding site" evidence="10">
    <location>
        <position position="42"/>
    </location>
    <ligand>
        <name>[4Fe-4S] cluster</name>
        <dbReference type="ChEBI" id="CHEBI:49883"/>
        <label>1</label>
        <note>ligand shared between dimeric partners</note>
    </ligand>
</feature>
<keyword evidence="5 9" id="KW-0560">Oxidoreductase</keyword>
<dbReference type="Proteomes" id="UP000000483">
    <property type="component" value="Chromosome"/>
</dbReference>
<proteinExistence type="predicted"/>
<name>F2ND75_DESAR</name>
<dbReference type="InterPro" id="IPR010047">
    <property type="entry name" value="CODH"/>
</dbReference>
<evidence type="ECO:0000256" key="5">
    <source>
        <dbReference type="ARBA" id="ARBA00023002"/>
    </source>
</evidence>
<dbReference type="GO" id="GO:0051539">
    <property type="term" value="F:4 iron, 4 sulfur cluster binding"/>
    <property type="evidence" value="ECO:0007669"/>
    <property type="project" value="UniProtKB-UniRule"/>
</dbReference>
<sequence length="673" mass="72796">MAEEVVKVESRTVDPAEQQMLKRAQAEGIETIWDRADKMKPCPIGSEGACCRICSQGPCRVPPPKKAKPGEEQKKQAVGVCGATAETIVARNFARMVAAGSAAHTDHARGVAHLFKEVAHGRAPGYELKDAGKLRAIARDYDVPLSVGEGDDKKSRSKEEIAQDLAEKVLAEFGQQSGELVFSSKRAPKKRVELWRGLDVMPRGFDREVVEIMHRTHMGVDQDYKNIIHQCTRCAISDGWGGSMLATELQDVLFGTPVPVLGDSNLGVLKEDHVNVIIHGHEPLLPELINAASQDPEMLEYAKSKGAKGIQLAGICCSANEILMRHGIPVAANFLGQELAIITGAVDAMVVDVQCQFQALASLVKCFHTKLITTDERGRIEGETMYIPFDDHHGPEIARKVLKEAIDNFPNRRAPVIIPEQKYPCVVGFSMETIRYLLGGSIRGSYYTLNDNIIGGRVRGIGGVVGCNNVRTLHDNAHLSMVKELIKNDVVVLTTGCNAIACAKEGLLTPEAAIKYCGAGLAEVCETVGIPPVLHMGSCVDNARILLAAAACVRAGGLGNDISDLPAAGAAPEWMSEKAISIGHYFVSSGVYTIFSAAWPTTGSEILTDYLFHGLESELGGMWDFELDPVVAAQKMIAHIDKKRAALGIDKARERVLFDMAMRREMETATGGE</sequence>
<dbReference type="Gene3D" id="3.40.50.2030">
    <property type="match status" value="2"/>
</dbReference>
<feature type="binding site" evidence="10">
    <location>
        <position position="539"/>
    </location>
    <ligand>
        <name>[Ni-4Fe-4S] cluster</name>
        <dbReference type="ChEBI" id="CHEBI:47739"/>
    </ligand>
</feature>
<feature type="binding site" evidence="10">
    <location>
        <position position="497"/>
    </location>
    <ligand>
        <name>[Ni-4Fe-4S] cluster</name>
        <dbReference type="ChEBI" id="CHEBI:47739"/>
    </ligand>
</feature>
<dbReference type="OrthoDB" id="5478720at2"/>
<dbReference type="InterPro" id="IPR016099">
    <property type="entry name" value="Prismane-like_a/b-sand"/>
</dbReference>
<evidence type="ECO:0000256" key="9">
    <source>
        <dbReference type="PIRNR" id="PIRNR005023"/>
    </source>
</evidence>
<dbReference type="PIRSF" id="PIRSF005023">
    <property type="entry name" value="CODH"/>
    <property type="match status" value="1"/>
</dbReference>
<comment type="catalytic activity">
    <reaction evidence="8 9">
        <text>CO + 2 oxidized [2Fe-2S]-[ferredoxin] + H2O = 2 reduced [2Fe-2S]-[ferredoxin] + CO2 + 2 H(+)</text>
        <dbReference type="Rhea" id="RHEA:21040"/>
        <dbReference type="Rhea" id="RHEA-COMP:10000"/>
        <dbReference type="Rhea" id="RHEA-COMP:10001"/>
        <dbReference type="ChEBI" id="CHEBI:15377"/>
        <dbReference type="ChEBI" id="CHEBI:15378"/>
        <dbReference type="ChEBI" id="CHEBI:16526"/>
        <dbReference type="ChEBI" id="CHEBI:17245"/>
        <dbReference type="ChEBI" id="CHEBI:33737"/>
        <dbReference type="ChEBI" id="CHEBI:33738"/>
        <dbReference type="EC" id="1.2.7.4"/>
    </reaction>
</comment>
<dbReference type="RefSeq" id="WP_013706908.1">
    <property type="nucleotide sequence ID" value="NC_015388.1"/>
</dbReference>
<feature type="binding site" evidence="10">
    <location>
        <position position="355"/>
    </location>
    <ligand>
        <name>[Ni-4Fe-4S] cluster</name>
        <dbReference type="ChEBI" id="CHEBI:47739"/>
    </ligand>
</feature>
<dbReference type="PANTHER" id="PTHR30109:SF4">
    <property type="entry name" value="CARBON MONOXIDE DEHYDROGENASE"/>
    <property type="match status" value="1"/>
</dbReference>
<dbReference type="InterPro" id="IPR004137">
    <property type="entry name" value="HCP/CODH"/>
</dbReference>
<evidence type="ECO:0000256" key="6">
    <source>
        <dbReference type="ARBA" id="ARBA00023004"/>
    </source>
</evidence>
<dbReference type="GO" id="GO:0016151">
    <property type="term" value="F:nickel cation binding"/>
    <property type="evidence" value="ECO:0007669"/>
    <property type="project" value="InterPro"/>
</dbReference>
<protein>
    <recommendedName>
        <fullName evidence="9">Carbon monoxide dehydrogenase</fullName>
        <ecNumber evidence="9">1.2.7.4</ecNumber>
    </recommendedName>
</protein>
<feature type="binding site" evidence="10">
    <location>
        <position position="54"/>
    </location>
    <ligand>
        <name>[4Fe-4S] cluster</name>
        <dbReference type="ChEBI" id="CHEBI:49883"/>
        <label>2</label>
    </ligand>
</feature>
<dbReference type="InterPro" id="IPR011254">
    <property type="entry name" value="Prismane-like_sf"/>
</dbReference>
<keyword evidence="3 10" id="KW-0533">Nickel</keyword>
<feature type="binding site" evidence="10">
    <location>
        <position position="59"/>
    </location>
    <ligand>
        <name>[4Fe-4S] cluster</name>
        <dbReference type="ChEBI" id="CHEBI:49883"/>
        <label>2</label>
    </ligand>
</feature>
<feature type="binding site" evidence="10">
    <location>
        <position position="51"/>
    </location>
    <ligand>
        <name>[4Fe-4S] cluster</name>
        <dbReference type="ChEBI" id="CHEBI:49883"/>
        <label>2</label>
    </ligand>
</feature>
<dbReference type="AlphaFoldDB" id="F2ND75"/>
<keyword evidence="6 9" id="KW-0408">Iron</keyword>
<evidence type="ECO:0000256" key="8">
    <source>
        <dbReference type="ARBA" id="ARBA00048733"/>
    </source>
</evidence>
<dbReference type="NCBIfam" id="TIGR01702">
    <property type="entry name" value="CO_DH_cata"/>
    <property type="match status" value="1"/>
</dbReference>
<organism evidence="11 12">
    <name type="scientific">Desulfobacca acetoxidans (strain ATCC 700848 / DSM 11109 / ASRB2)</name>
    <dbReference type="NCBI Taxonomy" id="880072"/>
    <lineage>
        <taxon>Bacteria</taxon>
        <taxon>Pseudomonadati</taxon>
        <taxon>Thermodesulfobacteriota</taxon>
        <taxon>Desulfobaccia</taxon>
        <taxon>Desulfobaccales</taxon>
        <taxon>Desulfobaccaceae</taxon>
        <taxon>Desulfobacca</taxon>
    </lineage>
</organism>
<feature type="binding site" evidence="10">
    <location>
        <position position="81"/>
    </location>
    <ligand>
        <name>[4Fe-4S] cluster</name>
        <dbReference type="ChEBI" id="CHEBI:49883"/>
        <label>2</label>
    </ligand>
</feature>
<gene>
    <name evidence="11" type="ordered locus">Desac_1966</name>
</gene>
<accession>F2ND75</accession>
<dbReference type="KEGG" id="dao:Desac_1966"/>
<feature type="binding site" evidence="10">
    <location>
        <position position="467"/>
    </location>
    <ligand>
        <name>[Ni-4Fe-4S] cluster</name>
        <dbReference type="ChEBI" id="CHEBI:47739"/>
    </ligand>
</feature>
<feature type="binding site" evidence="10">
    <location>
        <position position="317"/>
    </location>
    <ligand>
        <name>[Ni-4Fe-4S] cluster</name>
        <dbReference type="ChEBI" id="CHEBI:47739"/>
    </ligand>
</feature>
<evidence type="ECO:0000256" key="2">
    <source>
        <dbReference type="ARBA" id="ARBA00022485"/>
    </source>
</evidence>
<dbReference type="Pfam" id="PF03063">
    <property type="entry name" value="Prismane"/>
    <property type="match status" value="1"/>
</dbReference>
<evidence type="ECO:0000256" key="4">
    <source>
        <dbReference type="ARBA" id="ARBA00022723"/>
    </source>
</evidence>
<keyword evidence="12" id="KW-1185">Reference proteome</keyword>
<reference evidence="12" key="2">
    <citation type="submission" date="2011-03" db="EMBL/GenBank/DDBJ databases">
        <title>The complete genome of Desulfobacca acetoxidans DSM 11109.</title>
        <authorList>
            <consortium name="US DOE Joint Genome Institute (JGI-PGF)"/>
            <person name="Lucas S."/>
            <person name="Copeland A."/>
            <person name="Lapidus A."/>
            <person name="Bruce D."/>
            <person name="Goodwin L."/>
            <person name="Pitluck S."/>
            <person name="Peters L."/>
            <person name="Kyrpides N."/>
            <person name="Mavromatis K."/>
            <person name="Ivanova N."/>
            <person name="Ovchinnikova G."/>
            <person name="Teshima H."/>
            <person name="Detter J.C."/>
            <person name="Han C."/>
            <person name="Land M."/>
            <person name="Hauser L."/>
            <person name="Markowitz V."/>
            <person name="Cheng J.-F."/>
            <person name="Hugenholtz P."/>
            <person name="Woyke T."/>
            <person name="Wu D."/>
            <person name="Spring S."/>
            <person name="Schueler E."/>
            <person name="Brambilla E."/>
            <person name="Klenk H.-P."/>
            <person name="Eisen J.A."/>
        </authorList>
    </citation>
    <scope>NUCLEOTIDE SEQUENCE [LARGE SCALE GENOMIC DNA]</scope>
    <source>
        <strain evidence="12">ATCC 700848 / DSM 11109 / ASRB2</strain>
    </source>
</reference>
<evidence type="ECO:0000313" key="11">
    <source>
        <dbReference type="EMBL" id="AEB09799.1"/>
    </source>
</evidence>
<dbReference type="Gene3D" id="1.20.1270.30">
    <property type="match status" value="1"/>
</dbReference>
<dbReference type="SUPFAM" id="SSF56821">
    <property type="entry name" value="Prismane protein-like"/>
    <property type="match status" value="1"/>
</dbReference>
<dbReference type="EMBL" id="CP002629">
    <property type="protein sequence ID" value="AEB09799.1"/>
    <property type="molecule type" value="Genomic_DNA"/>
</dbReference>
<keyword evidence="4 9" id="KW-0479">Metal-binding</keyword>
<evidence type="ECO:0000256" key="10">
    <source>
        <dbReference type="PIRSR" id="PIRSR005023-1"/>
    </source>
</evidence>